<dbReference type="Proteomes" id="UP000053766">
    <property type="component" value="Unassembled WGS sequence"/>
</dbReference>
<reference evidence="3" key="2">
    <citation type="journal article" date="2016" name="Sci. Rep.">
        <title>Dictyocaulus viviparus genome, variome and transcriptome elucidate lungworm biology and support future intervention.</title>
        <authorList>
            <person name="McNulty S.N."/>
            <person name="Strube C."/>
            <person name="Rosa B.A."/>
            <person name="Martin J.C."/>
            <person name="Tyagi R."/>
            <person name="Choi Y.J."/>
            <person name="Wang Q."/>
            <person name="Hallsworth Pepin K."/>
            <person name="Zhang X."/>
            <person name="Ozersky P."/>
            <person name="Wilson R.K."/>
            <person name="Sternberg P.W."/>
            <person name="Gasser R.B."/>
            <person name="Mitreva M."/>
        </authorList>
    </citation>
    <scope>NUCLEOTIDE SEQUENCE [LARGE SCALE GENOMIC DNA]</scope>
    <source>
        <strain evidence="3">HannoverDv2000</strain>
    </source>
</reference>
<evidence type="ECO:0000313" key="3">
    <source>
        <dbReference type="Proteomes" id="UP000053766"/>
    </source>
</evidence>
<organism evidence="2 3">
    <name type="scientific">Dictyocaulus viviparus</name>
    <name type="common">Bovine lungworm</name>
    <dbReference type="NCBI Taxonomy" id="29172"/>
    <lineage>
        <taxon>Eukaryota</taxon>
        <taxon>Metazoa</taxon>
        <taxon>Ecdysozoa</taxon>
        <taxon>Nematoda</taxon>
        <taxon>Chromadorea</taxon>
        <taxon>Rhabditida</taxon>
        <taxon>Rhabditina</taxon>
        <taxon>Rhabditomorpha</taxon>
        <taxon>Strongyloidea</taxon>
        <taxon>Metastrongylidae</taxon>
        <taxon>Dictyocaulus</taxon>
    </lineage>
</organism>
<feature type="transmembrane region" description="Helical" evidence="1">
    <location>
        <begin position="61"/>
        <end position="80"/>
    </location>
</feature>
<feature type="transmembrane region" description="Helical" evidence="1">
    <location>
        <begin position="20"/>
        <end position="41"/>
    </location>
</feature>
<gene>
    <name evidence="2" type="ORF">DICVIV_07434</name>
</gene>
<reference evidence="2 3" key="1">
    <citation type="submission" date="2013-11" db="EMBL/GenBank/DDBJ databases">
        <title>Draft genome of the bovine lungworm Dictyocaulus viviparus.</title>
        <authorList>
            <person name="Mitreva M."/>
        </authorList>
    </citation>
    <scope>NUCLEOTIDE SEQUENCE [LARGE SCALE GENOMIC DNA]</scope>
    <source>
        <strain evidence="2 3">HannoverDv2000</strain>
    </source>
</reference>
<dbReference type="OrthoDB" id="5855582at2759"/>
<keyword evidence="1" id="KW-1133">Transmembrane helix</keyword>
<keyword evidence="1" id="KW-0472">Membrane</keyword>
<accession>A0A0D8XPL6</accession>
<keyword evidence="1" id="KW-0812">Transmembrane</keyword>
<dbReference type="AlphaFoldDB" id="A0A0D8XPL6"/>
<evidence type="ECO:0000313" key="2">
    <source>
        <dbReference type="EMBL" id="KJH46485.1"/>
    </source>
</evidence>
<evidence type="ECO:0000256" key="1">
    <source>
        <dbReference type="SAM" id="Phobius"/>
    </source>
</evidence>
<proteinExistence type="predicted"/>
<evidence type="ECO:0008006" key="4">
    <source>
        <dbReference type="Google" id="ProtNLM"/>
    </source>
</evidence>
<keyword evidence="3" id="KW-1185">Reference proteome</keyword>
<name>A0A0D8XPL6_DICVI</name>
<protein>
    <recommendedName>
        <fullName evidence="4">7TM GPCR serpentine receptor class x (Srx) domain-containing protein</fullName>
    </recommendedName>
</protein>
<dbReference type="EMBL" id="KN716350">
    <property type="protein sequence ID" value="KJH46485.1"/>
    <property type="molecule type" value="Genomic_DNA"/>
</dbReference>
<sequence length="110" mass="12760">MAETPQLYLARSANANSNAIADRLLLVATINYVLSAFNTIYEFSYVLEIDNDFVRFLSEQYDAYFFLFLTMNAYSIVFLSKVVREEFVKRWSTVVLRSKPCNAVDRVVTF</sequence>